<evidence type="ECO:0000256" key="1">
    <source>
        <dbReference type="ARBA" id="ARBA00022553"/>
    </source>
</evidence>
<dbReference type="OrthoDB" id="9779069at2"/>
<dbReference type="InterPro" id="IPR016032">
    <property type="entry name" value="Sig_transdc_resp-reg_C-effctor"/>
</dbReference>
<dbReference type="PROSITE" id="PS50110">
    <property type="entry name" value="RESPONSE_REGULATORY"/>
    <property type="match status" value="1"/>
</dbReference>
<evidence type="ECO:0000313" key="6">
    <source>
        <dbReference type="Proteomes" id="UP000093044"/>
    </source>
</evidence>
<dbReference type="AlphaFoldDB" id="A0A1B2I245"/>
<dbReference type="PANTHER" id="PTHR43214">
    <property type="entry name" value="TWO-COMPONENT RESPONSE REGULATOR"/>
    <property type="match status" value="1"/>
</dbReference>
<dbReference type="GO" id="GO:0003677">
    <property type="term" value="F:DNA binding"/>
    <property type="evidence" value="ECO:0007669"/>
    <property type="project" value="UniProtKB-KW"/>
</dbReference>
<sequence length="222" mass="24906">MKHSIILADENKFFLEGIASVLSSVKDIEILERVRYGSELENTVYARNPSMIIADPVTEHPDGVNVAVIQKIKQEQPETKILILSMSLNLRLVLEVLTAGAEGCTPKAVEPEELVFAVHTILSGGMYLNSKVIRLLVDGYIKKRCVPTASEHLKELSVRERQVLRMISESKSMREIAEELCISRSTADTHRANLMHKLGCENLNKLLRFAISEGLINLEDRQ</sequence>
<dbReference type="SUPFAM" id="SSF52172">
    <property type="entry name" value="CheY-like"/>
    <property type="match status" value="1"/>
</dbReference>
<dbReference type="CDD" id="cd06170">
    <property type="entry name" value="LuxR_C_like"/>
    <property type="match status" value="1"/>
</dbReference>
<proteinExistence type="predicted"/>
<dbReference type="Proteomes" id="UP000093044">
    <property type="component" value="Chromosome"/>
</dbReference>
<keyword evidence="4" id="KW-0804">Transcription</keyword>
<dbReference type="PRINTS" id="PR00038">
    <property type="entry name" value="HTHLUXR"/>
</dbReference>
<evidence type="ECO:0000256" key="2">
    <source>
        <dbReference type="ARBA" id="ARBA00023015"/>
    </source>
</evidence>
<keyword evidence="1" id="KW-0597">Phosphoprotein</keyword>
<gene>
    <name evidence="5" type="ORF">BED41_02390</name>
</gene>
<organism evidence="5 6">
    <name type="scientific">Cloacibacillus porcorum</name>
    <dbReference type="NCBI Taxonomy" id="1197717"/>
    <lineage>
        <taxon>Bacteria</taxon>
        <taxon>Thermotogati</taxon>
        <taxon>Synergistota</taxon>
        <taxon>Synergistia</taxon>
        <taxon>Synergistales</taxon>
        <taxon>Synergistaceae</taxon>
        <taxon>Cloacibacillus</taxon>
    </lineage>
</organism>
<dbReference type="InterPro" id="IPR058245">
    <property type="entry name" value="NreC/VraR/RcsB-like_REC"/>
</dbReference>
<dbReference type="RefSeq" id="WP_066742631.1">
    <property type="nucleotide sequence ID" value="NZ_CALCLR010000017.1"/>
</dbReference>
<dbReference type="InterPro" id="IPR011006">
    <property type="entry name" value="CheY-like_superfamily"/>
</dbReference>
<dbReference type="InterPro" id="IPR039420">
    <property type="entry name" value="WalR-like"/>
</dbReference>
<dbReference type="InterPro" id="IPR000792">
    <property type="entry name" value="Tscrpt_reg_LuxR_C"/>
</dbReference>
<dbReference type="PROSITE" id="PS50043">
    <property type="entry name" value="HTH_LUXR_2"/>
    <property type="match status" value="1"/>
</dbReference>
<protein>
    <submittedName>
        <fullName evidence="5">Uncharacterized protein</fullName>
    </submittedName>
</protein>
<evidence type="ECO:0000256" key="4">
    <source>
        <dbReference type="ARBA" id="ARBA00023163"/>
    </source>
</evidence>
<dbReference type="KEGG" id="cpor:BED41_02390"/>
<dbReference type="Pfam" id="PF00196">
    <property type="entry name" value="GerE"/>
    <property type="match status" value="1"/>
</dbReference>
<dbReference type="GO" id="GO:0000160">
    <property type="term" value="P:phosphorelay signal transduction system"/>
    <property type="evidence" value="ECO:0007669"/>
    <property type="project" value="InterPro"/>
</dbReference>
<accession>A0A1B2I245</accession>
<reference evidence="5" key="1">
    <citation type="submission" date="2016-08" db="EMBL/GenBank/DDBJ databases">
        <title>Complete genome of Cloacibacillus porcorum.</title>
        <authorList>
            <person name="Looft T."/>
            <person name="Bayles D.O."/>
            <person name="Alt D.P."/>
        </authorList>
    </citation>
    <scope>NUCLEOTIDE SEQUENCE [LARGE SCALE GENOMIC DNA]</scope>
    <source>
        <strain evidence="5">CL-84</strain>
    </source>
</reference>
<name>A0A1B2I245_9BACT</name>
<dbReference type="CDD" id="cd17535">
    <property type="entry name" value="REC_NarL-like"/>
    <property type="match status" value="1"/>
</dbReference>
<dbReference type="PANTHER" id="PTHR43214:SF41">
    <property type="entry name" value="NITRATE_NITRITE RESPONSE REGULATOR PROTEIN NARP"/>
    <property type="match status" value="1"/>
</dbReference>
<dbReference type="EMBL" id="CP016757">
    <property type="protein sequence ID" value="ANZ44040.1"/>
    <property type="molecule type" value="Genomic_DNA"/>
</dbReference>
<dbReference type="Gene3D" id="3.40.50.2300">
    <property type="match status" value="1"/>
</dbReference>
<dbReference type="STRING" id="1197717.BED41_02390"/>
<evidence type="ECO:0000313" key="5">
    <source>
        <dbReference type="EMBL" id="ANZ44040.1"/>
    </source>
</evidence>
<keyword evidence="6" id="KW-1185">Reference proteome</keyword>
<evidence type="ECO:0000256" key="3">
    <source>
        <dbReference type="ARBA" id="ARBA00023125"/>
    </source>
</evidence>
<dbReference type="SUPFAM" id="SSF46894">
    <property type="entry name" value="C-terminal effector domain of the bipartite response regulators"/>
    <property type="match status" value="1"/>
</dbReference>
<dbReference type="Pfam" id="PF00072">
    <property type="entry name" value="Response_reg"/>
    <property type="match status" value="1"/>
</dbReference>
<dbReference type="InterPro" id="IPR001789">
    <property type="entry name" value="Sig_transdc_resp-reg_receiver"/>
</dbReference>
<dbReference type="GeneID" id="83056699"/>
<dbReference type="SMART" id="SM00421">
    <property type="entry name" value="HTH_LUXR"/>
    <property type="match status" value="1"/>
</dbReference>
<keyword evidence="3" id="KW-0238">DNA-binding</keyword>
<keyword evidence="2" id="KW-0805">Transcription regulation</keyword>
<dbReference type="GO" id="GO:0006355">
    <property type="term" value="P:regulation of DNA-templated transcription"/>
    <property type="evidence" value="ECO:0007669"/>
    <property type="project" value="InterPro"/>
</dbReference>